<dbReference type="AlphaFoldDB" id="A0A8H7C4J7"/>
<protein>
    <submittedName>
        <fullName evidence="2">Uncharacterized protein</fullName>
    </submittedName>
</protein>
<proteinExistence type="predicted"/>
<feature type="region of interest" description="Disordered" evidence="1">
    <location>
        <begin position="508"/>
        <end position="592"/>
    </location>
</feature>
<gene>
    <name evidence="2" type="ORF">Agabi119p4_8636</name>
</gene>
<name>A0A8H7C4J7_AGABI</name>
<organism evidence="2 3">
    <name type="scientific">Agaricus bisporus var. burnettii</name>
    <dbReference type="NCBI Taxonomy" id="192524"/>
    <lineage>
        <taxon>Eukaryota</taxon>
        <taxon>Fungi</taxon>
        <taxon>Dikarya</taxon>
        <taxon>Basidiomycota</taxon>
        <taxon>Agaricomycotina</taxon>
        <taxon>Agaricomycetes</taxon>
        <taxon>Agaricomycetidae</taxon>
        <taxon>Agaricales</taxon>
        <taxon>Agaricineae</taxon>
        <taxon>Agaricaceae</taxon>
        <taxon>Agaricus</taxon>
    </lineage>
</organism>
<evidence type="ECO:0000256" key="1">
    <source>
        <dbReference type="SAM" id="MobiDB-lite"/>
    </source>
</evidence>
<evidence type="ECO:0000313" key="3">
    <source>
        <dbReference type="Proteomes" id="UP000629468"/>
    </source>
</evidence>
<feature type="region of interest" description="Disordered" evidence="1">
    <location>
        <begin position="1"/>
        <end position="22"/>
    </location>
</feature>
<feature type="compositionally biased region" description="Basic and acidic residues" evidence="1">
    <location>
        <begin position="508"/>
        <end position="586"/>
    </location>
</feature>
<reference evidence="2 3" key="1">
    <citation type="journal article" name="Sci. Rep.">
        <title>Telomere-to-telomere assembled and centromere annotated genomes of the two main subspecies of the button mushroom Agaricus bisporus reveal especially polymorphic chromosome ends.</title>
        <authorList>
            <person name="Sonnenberg A.S.M."/>
            <person name="Sedaghat-Telgerd N."/>
            <person name="Lavrijssen B."/>
            <person name="Ohm R.A."/>
            <person name="Hendrickx P.M."/>
            <person name="Scholtmeijer K."/>
            <person name="Baars J.J.P."/>
            <person name="van Peer A."/>
        </authorList>
    </citation>
    <scope>NUCLEOTIDE SEQUENCE [LARGE SCALE GENOMIC DNA]</scope>
    <source>
        <strain evidence="2 3">H119_p4</strain>
    </source>
</reference>
<sequence length="592" mass="69618">MPPSVRSALGFKREDEEDDEEEEELNCFDVYPVEQFWGSPFCMYYIKGHELGLDGWYVVDLRLMREKWSPPKSAPLVWREYIVATVAKSETRDPTGNGYLCFERSEERGPIPDTLEGLAEPDRGRETEIFVDKKPYTGRPYPKDHLKYLSYVRNPAERYKYVDRVRILANPWLHRDDVTVALLEFPPPELGKAPPKTLQGNSTIKAKCKWLFVSDLVYIARQLNRQRELFYIFPRTAHWLAGMMIHVVRIWTGAMLRLYHRNGKQSIKVAPGMDIVAWEKSLRLAAERDDRKDKSRYNFEDVLRVVKLPKNYTIRALVEQYWHYCTTADVIGMFAEIEMKERNHQIEEERRFKIRLAAEQKKVHDSIQRIRIVKDRESRRKKVDRRMRMKEVKKTPQQKLKEIKEKRVLRWNEKAVIGGSKSVGASGTGIPKVASEAAEPSKPILLPKLSRPTDLNPGSYHLPPTKVWRSQQKAMKKAEQNRKSLFRFSLEGPKSRFGLFKEREVDKERLIQKEKAKTEKEKEQEREKEKEKGKGNDKDKGKEREKRKDKDKERGKEKEEEKEKKKLEGKGKESAKARETGKERMVKWLSSK</sequence>
<evidence type="ECO:0000313" key="2">
    <source>
        <dbReference type="EMBL" id="KAF7762043.1"/>
    </source>
</evidence>
<dbReference type="Proteomes" id="UP000629468">
    <property type="component" value="Unassembled WGS sequence"/>
</dbReference>
<accession>A0A8H7C4J7</accession>
<dbReference type="EMBL" id="JABXXO010000012">
    <property type="protein sequence ID" value="KAF7762043.1"/>
    <property type="molecule type" value="Genomic_DNA"/>
</dbReference>
<comment type="caution">
    <text evidence="2">The sequence shown here is derived from an EMBL/GenBank/DDBJ whole genome shotgun (WGS) entry which is preliminary data.</text>
</comment>